<organism evidence="1 2">
    <name type="scientific">Hymenobacter fastidiosus</name>
    <dbReference type="NCBI Taxonomy" id="486264"/>
    <lineage>
        <taxon>Bacteria</taxon>
        <taxon>Pseudomonadati</taxon>
        <taxon>Bacteroidota</taxon>
        <taxon>Cytophagia</taxon>
        <taxon>Cytophagales</taxon>
        <taxon>Hymenobacteraceae</taxon>
        <taxon>Hymenobacter</taxon>
    </lineage>
</organism>
<dbReference type="Proteomes" id="UP001500567">
    <property type="component" value="Unassembled WGS sequence"/>
</dbReference>
<comment type="caution">
    <text evidence="1">The sequence shown here is derived from an EMBL/GenBank/DDBJ whole genome shotgun (WGS) entry which is preliminary data.</text>
</comment>
<keyword evidence="2" id="KW-1185">Reference proteome</keyword>
<accession>A0ABP7SU26</accession>
<gene>
    <name evidence="1" type="ORF">GCM10022408_32410</name>
</gene>
<name>A0ABP7SU26_9BACT</name>
<proteinExistence type="predicted"/>
<evidence type="ECO:0000313" key="1">
    <source>
        <dbReference type="EMBL" id="GAA4016453.1"/>
    </source>
</evidence>
<sequence>MLRDTGPGYARRAIDRARHWDSRGPALRIHGTHDRMLRRPAV</sequence>
<dbReference type="EMBL" id="BAABDJ010000037">
    <property type="protein sequence ID" value="GAA4016453.1"/>
    <property type="molecule type" value="Genomic_DNA"/>
</dbReference>
<protein>
    <submittedName>
        <fullName evidence="1">Uncharacterized protein</fullName>
    </submittedName>
</protein>
<reference evidence="2" key="1">
    <citation type="journal article" date="2019" name="Int. J. Syst. Evol. Microbiol.">
        <title>The Global Catalogue of Microorganisms (GCM) 10K type strain sequencing project: providing services to taxonomists for standard genome sequencing and annotation.</title>
        <authorList>
            <consortium name="The Broad Institute Genomics Platform"/>
            <consortium name="The Broad Institute Genome Sequencing Center for Infectious Disease"/>
            <person name="Wu L."/>
            <person name="Ma J."/>
        </authorList>
    </citation>
    <scope>NUCLEOTIDE SEQUENCE [LARGE SCALE GENOMIC DNA]</scope>
    <source>
        <strain evidence="2">JCM 17224</strain>
    </source>
</reference>
<evidence type="ECO:0000313" key="2">
    <source>
        <dbReference type="Proteomes" id="UP001500567"/>
    </source>
</evidence>